<evidence type="ECO:0000256" key="1">
    <source>
        <dbReference type="SAM" id="MobiDB-lite"/>
    </source>
</evidence>
<dbReference type="InterPro" id="IPR057419">
    <property type="entry name" value="PH-like_2_kinetoplastida"/>
</dbReference>
<accession>G0TSQ2</accession>
<dbReference type="AlphaFoldDB" id="G0TSQ2"/>
<evidence type="ECO:0000313" key="3">
    <source>
        <dbReference type="EMBL" id="CCC46980.1"/>
    </source>
</evidence>
<organism evidence="3">
    <name type="scientific">Trypanosoma vivax (strain Y486)</name>
    <dbReference type="NCBI Taxonomy" id="1055687"/>
    <lineage>
        <taxon>Eukaryota</taxon>
        <taxon>Discoba</taxon>
        <taxon>Euglenozoa</taxon>
        <taxon>Kinetoplastea</taxon>
        <taxon>Metakinetoplastina</taxon>
        <taxon>Trypanosomatida</taxon>
        <taxon>Trypanosomatidae</taxon>
        <taxon>Trypanosoma</taxon>
        <taxon>Duttonella</taxon>
    </lineage>
</organism>
<feature type="domain" description="PH-like" evidence="2">
    <location>
        <begin position="268"/>
        <end position="386"/>
    </location>
</feature>
<dbReference type="Pfam" id="PF25405">
    <property type="entry name" value="PH_30"/>
    <property type="match status" value="1"/>
</dbReference>
<protein>
    <recommendedName>
        <fullName evidence="2">PH-like domain-containing protein</fullName>
    </recommendedName>
</protein>
<name>G0TSQ2_TRYVY</name>
<dbReference type="Pfam" id="PF26290">
    <property type="entry name" value="DUF8079"/>
    <property type="match status" value="1"/>
</dbReference>
<dbReference type="EMBL" id="HE573019">
    <property type="protein sequence ID" value="CCC46980.1"/>
    <property type="molecule type" value="Genomic_DNA"/>
</dbReference>
<dbReference type="VEuPathDB" id="TriTrypDB:TvY486_0301690"/>
<gene>
    <name evidence="3" type="ORF">TVY486_0301690</name>
</gene>
<evidence type="ECO:0000259" key="2">
    <source>
        <dbReference type="Pfam" id="PF25405"/>
    </source>
</evidence>
<dbReference type="InterPro" id="IPR058392">
    <property type="entry name" value="DUF8079"/>
</dbReference>
<reference evidence="3" key="1">
    <citation type="journal article" date="2012" name="Proc. Natl. Acad. Sci. U.S.A.">
        <title>Antigenic diversity is generated by distinct evolutionary mechanisms in African trypanosome species.</title>
        <authorList>
            <person name="Jackson A.P."/>
            <person name="Berry A."/>
            <person name="Aslett M."/>
            <person name="Allison H.C."/>
            <person name="Burton P."/>
            <person name="Vavrova-Anderson J."/>
            <person name="Brown R."/>
            <person name="Browne H."/>
            <person name="Corton N."/>
            <person name="Hauser H."/>
            <person name="Gamble J."/>
            <person name="Gilderthorp R."/>
            <person name="Marcello L."/>
            <person name="McQuillan J."/>
            <person name="Otto T.D."/>
            <person name="Quail M.A."/>
            <person name="Sanders M.J."/>
            <person name="van Tonder A."/>
            <person name="Ginger M.L."/>
            <person name="Field M.C."/>
            <person name="Barry J.D."/>
            <person name="Hertz-Fowler C."/>
            <person name="Berriman M."/>
        </authorList>
    </citation>
    <scope>NUCLEOTIDE SEQUENCE</scope>
    <source>
        <strain evidence="3">Y486</strain>
    </source>
</reference>
<feature type="region of interest" description="Disordered" evidence="1">
    <location>
        <begin position="384"/>
        <end position="425"/>
    </location>
</feature>
<sequence>MPRPARNSINMHDIIAQPLGAITGAVNAILHRQVDLDDAEVESIFDEAPFLLLRAKEAMAACDADAFCALFKLLLEGFSHSEIFLIKGVETFSTQHTLLQTLSEIFTEAVTHRRFPLQSEAVGELLRVIGSLCDGSIRNVCAALFMEGLASVLSDMYRENLEEARACFQTQRAAAASLIQLVKGSKQNKQRILSWEFLAKCCALSVDFFFQLQCVELFFRVSWHNQALLTNLGTHLHPTVIERIRQLPNDSTLITKMAEVVASINNGREDVLIFPLTSTDVASAKVTGDTVSCFTEKYFVVIVMSDNADNITIPYDTIRSVMLRKNGRVTFRLNEFPSKLELLLTRAPGEDTVSLVMDPERLDAFKASSIRSWIVATLDSRRGQRQKSGDENINSDRKSGSTALLFSRERQDTSSEKKHRAESVSLVEGNKTTDFGSRQVAPAFNEETGTDKLHESAAAGVLGNDGNINKRTAALSATMVNIQHLVDGGRCIINDHREAFRHGAEKNIQNIESCLQASQEKATLMVERLNDALQKLKDGNAAIHDQLACIEIQLQVTLEESREKEAKRYDLLRAEGEERIEQLEHMLDSQLMRRSSPLKAISRFLQTDVK</sequence>
<feature type="compositionally biased region" description="Basic and acidic residues" evidence="1">
    <location>
        <begin position="407"/>
        <end position="422"/>
    </location>
</feature>
<proteinExistence type="predicted"/>
<feature type="compositionally biased region" description="Basic and acidic residues" evidence="1">
    <location>
        <begin position="384"/>
        <end position="399"/>
    </location>
</feature>